<name>A0A392QGH5_9FABA</name>
<evidence type="ECO:0000313" key="2">
    <source>
        <dbReference type="Proteomes" id="UP000265520"/>
    </source>
</evidence>
<sequence>MTQEQRYSCGGSWRSDDSMVVVRQRESKALSRRYSEMRRWVLMEKMNRN</sequence>
<organism evidence="1 2">
    <name type="scientific">Trifolium medium</name>
    <dbReference type="NCBI Taxonomy" id="97028"/>
    <lineage>
        <taxon>Eukaryota</taxon>
        <taxon>Viridiplantae</taxon>
        <taxon>Streptophyta</taxon>
        <taxon>Embryophyta</taxon>
        <taxon>Tracheophyta</taxon>
        <taxon>Spermatophyta</taxon>
        <taxon>Magnoliopsida</taxon>
        <taxon>eudicotyledons</taxon>
        <taxon>Gunneridae</taxon>
        <taxon>Pentapetalae</taxon>
        <taxon>rosids</taxon>
        <taxon>fabids</taxon>
        <taxon>Fabales</taxon>
        <taxon>Fabaceae</taxon>
        <taxon>Papilionoideae</taxon>
        <taxon>50 kb inversion clade</taxon>
        <taxon>NPAAA clade</taxon>
        <taxon>Hologalegina</taxon>
        <taxon>IRL clade</taxon>
        <taxon>Trifolieae</taxon>
        <taxon>Trifolium</taxon>
    </lineage>
</organism>
<proteinExistence type="predicted"/>
<protein>
    <submittedName>
        <fullName evidence="1">Uncharacterized protein</fullName>
    </submittedName>
</protein>
<dbReference type="AlphaFoldDB" id="A0A392QGH5"/>
<accession>A0A392QGH5</accession>
<reference evidence="1 2" key="1">
    <citation type="journal article" date="2018" name="Front. Plant Sci.">
        <title>Red Clover (Trifolium pratense) and Zigzag Clover (T. medium) - A Picture of Genomic Similarities and Differences.</title>
        <authorList>
            <person name="Dluhosova J."/>
            <person name="Istvanek J."/>
            <person name="Nedelnik J."/>
            <person name="Repkova J."/>
        </authorList>
    </citation>
    <scope>NUCLEOTIDE SEQUENCE [LARGE SCALE GENOMIC DNA]</scope>
    <source>
        <strain evidence="2">cv. 10/8</strain>
        <tissue evidence="1">Leaf</tissue>
    </source>
</reference>
<dbReference type="EMBL" id="LXQA010133363">
    <property type="protein sequence ID" value="MCI22964.1"/>
    <property type="molecule type" value="Genomic_DNA"/>
</dbReference>
<dbReference type="Proteomes" id="UP000265520">
    <property type="component" value="Unassembled WGS sequence"/>
</dbReference>
<evidence type="ECO:0000313" key="1">
    <source>
        <dbReference type="EMBL" id="MCI22964.1"/>
    </source>
</evidence>
<keyword evidence="2" id="KW-1185">Reference proteome</keyword>
<comment type="caution">
    <text evidence="1">The sequence shown here is derived from an EMBL/GenBank/DDBJ whole genome shotgun (WGS) entry which is preliminary data.</text>
</comment>